<evidence type="ECO:0000256" key="3">
    <source>
        <dbReference type="ARBA" id="ARBA00023002"/>
    </source>
</evidence>
<protein>
    <recommendedName>
        <fullName evidence="4">Enoyl reductase (ER) domain-containing protein</fullName>
    </recommendedName>
</protein>
<dbReference type="GO" id="GO:0016651">
    <property type="term" value="F:oxidoreductase activity, acting on NAD(P)H"/>
    <property type="evidence" value="ECO:0007669"/>
    <property type="project" value="InterPro"/>
</dbReference>
<comment type="similarity">
    <text evidence="1">Belongs to the zinc-containing alcohol dehydrogenase family.</text>
</comment>
<organism evidence="5 6">
    <name type="scientific">Curvularia kusanoi</name>
    <name type="common">Cochliobolus kusanoi</name>
    <dbReference type="NCBI Taxonomy" id="90978"/>
    <lineage>
        <taxon>Eukaryota</taxon>
        <taxon>Fungi</taxon>
        <taxon>Dikarya</taxon>
        <taxon>Ascomycota</taxon>
        <taxon>Pezizomycotina</taxon>
        <taxon>Dothideomycetes</taxon>
        <taxon>Pleosporomycetidae</taxon>
        <taxon>Pleosporales</taxon>
        <taxon>Pleosporineae</taxon>
        <taxon>Pleosporaceae</taxon>
        <taxon>Curvularia</taxon>
    </lineage>
</organism>
<reference evidence="5" key="1">
    <citation type="submission" date="2019-04" db="EMBL/GenBank/DDBJ databases">
        <title>Sequencing of skin fungus with MAO and IRED activity.</title>
        <authorList>
            <person name="Marsaioli A.J."/>
            <person name="Bonatto J.M.C."/>
            <person name="Reis Junior O."/>
        </authorList>
    </citation>
    <scope>NUCLEOTIDE SEQUENCE</scope>
    <source>
        <strain evidence="5">30M1</strain>
    </source>
</reference>
<dbReference type="OrthoDB" id="3233595at2759"/>
<dbReference type="EMBL" id="SWKU01000028">
    <property type="protein sequence ID" value="KAF2996259.1"/>
    <property type="molecule type" value="Genomic_DNA"/>
</dbReference>
<dbReference type="SUPFAM" id="SSF50129">
    <property type="entry name" value="GroES-like"/>
    <property type="match status" value="1"/>
</dbReference>
<proteinExistence type="inferred from homology"/>
<dbReference type="PANTHER" id="PTHR45348">
    <property type="entry name" value="HYPOTHETICAL OXIDOREDUCTASE (EUROFUNG)"/>
    <property type="match status" value="1"/>
</dbReference>
<dbReference type="CDD" id="cd08249">
    <property type="entry name" value="enoyl_reductase_like"/>
    <property type="match status" value="1"/>
</dbReference>
<keyword evidence="3" id="KW-0560">Oxidoreductase</keyword>
<comment type="subunit">
    <text evidence="2">Monomer.</text>
</comment>
<comment type="caution">
    <text evidence="5">The sequence shown here is derived from an EMBL/GenBank/DDBJ whole genome shotgun (WGS) entry which is preliminary data.</text>
</comment>
<dbReference type="SMART" id="SM00829">
    <property type="entry name" value="PKS_ER"/>
    <property type="match status" value="1"/>
</dbReference>
<dbReference type="Pfam" id="PF08240">
    <property type="entry name" value="ADH_N"/>
    <property type="match status" value="1"/>
</dbReference>
<dbReference type="InterPro" id="IPR011032">
    <property type="entry name" value="GroES-like_sf"/>
</dbReference>
<dbReference type="InterPro" id="IPR047122">
    <property type="entry name" value="Trans-enoyl_RdTase-like"/>
</dbReference>
<evidence type="ECO:0000256" key="2">
    <source>
        <dbReference type="ARBA" id="ARBA00011245"/>
    </source>
</evidence>
<dbReference type="Gene3D" id="3.90.180.10">
    <property type="entry name" value="Medium-chain alcohol dehydrogenases, catalytic domain"/>
    <property type="match status" value="1"/>
</dbReference>
<accession>A0A9P4W7H6</accession>
<evidence type="ECO:0000313" key="5">
    <source>
        <dbReference type="EMBL" id="KAF2996259.1"/>
    </source>
</evidence>
<dbReference type="SUPFAM" id="SSF51735">
    <property type="entry name" value="NAD(P)-binding Rossmann-fold domains"/>
    <property type="match status" value="1"/>
</dbReference>
<dbReference type="Gene3D" id="3.40.50.720">
    <property type="entry name" value="NAD(P)-binding Rossmann-like Domain"/>
    <property type="match status" value="1"/>
</dbReference>
<dbReference type="Proteomes" id="UP000801428">
    <property type="component" value="Unassembled WGS sequence"/>
</dbReference>
<keyword evidence="6" id="KW-1185">Reference proteome</keyword>
<gene>
    <name evidence="5" type="ORF">E8E13_004350</name>
</gene>
<dbReference type="InterPro" id="IPR013154">
    <property type="entry name" value="ADH-like_N"/>
</dbReference>
<name>A0A9P4W7H6_CURKU</name>
<feature type="domain" description="Enoyl reductase (ER)" evidence="4">
    <location>
        <begin position="12"/>
        <end position="331"/>
    </location>
</feature>
<sequence>MPTMKEAIVAKGLKVTIQDVAIPEPEPDQVVIQVVVSGSNPKDWKIPDWVPDYNANSGDDIAGIVHSVGSNVWEFKKGDRVASFHEMMTAGGSFAEYAVGWQHTTFHLPKDLSFEDAATIPLAAMTAALGMHQRLGLPDPWTPAKEPTPLVVYGGAAAVGAYAIKLAQLANIHPIIAVAGRGEKFVEGLIDRSKGDTIVDYRKGHEAVVQGIKDALKGQKLWYAFDATSEHGSYTNIVQALEPTGHLTVVLPGRNYEGVPESVKLTTTNVGESHKGDKDYAYIMFRYFARGLAEGFFKPHPYEVIPGGLEGVQQGLENLRDGKASGVKYVFRIGETKGVKSAL</sequence>
<evidence type="ECO:0000313" key="6">
    <source>
        <dbReference type="Proteomes" id="UP000801428"/>
    </source>
</evidence>
<dbReference type="AlphaFoldDB" id="A0A9P4W7H6"/>
<evidence type="ECO:0000256" key="1">
    <source>
        <dbReference type="ARBA" id="ARBA00008072"/>
    </source>
</evidence>
<evidence type="ECO:0000259" key="4">
    <source>
        <dbReference type="SMART" id="SM00829"/>
    </source>
</evidence>
<dbReference type="PANTHER" id="PTHR45348:SF5">
    <property type="entry name" value="OXIDOREDUCTASE, PUTATIVE (AFU_ORTHOLOGUE AFUA_8G01420)-RELATED"/>
    <property type="match status" value="1"/>
</dbReference>
<dbReference type="InterPro" id="IPR036291">
    <property type="entry name" value="NAD(P)-bd_dom_sf"/>
</dbReference>
<dbReference type="InterPro" id="IPR020843">
    <property type="entry name" value="ER"/>
</dbReference>